<evidence type="ECO:0000313" key="3">
    <source>
        <dbReference type="EMBL" id="CAH0997022.1"/>
    </source>
</evidence>
<keyword evidence="4" id="KW-1185">Reference proteome</keyword>
<evidence type="ECO:0000259" key="2">
    <source>
        <dbReference type="Pfam" id="PF23572"/>
    </source>
</evidence>
<dbReference type="InterPro" id="IPR004993">
    <property type="entry name" value="GH3"/>
</dbReference>
<gene>
    <name evidence="3" type="ORF">EMA8858_03159</name>
</gene>
<feature type="domain" description="GH3 C-terminal" evidence="2">
    <location>
        <begin position="382"/>
        <end position="495"/>
    </location>
</feature>
<name>A0ABN8EVF8_9BACT</name>
<sequence length="508" mass="58856">MSMLNDILSFFLKRRIERIEDFLRHPIDTQHRIFHDLIENARYTEWGLKYDYNSIDSIKDFQERVPISTYEELYPYIERVLKGEQNVLWASEIKWFSKSSGTTNSRSKYIPVSEESLEDCHYRGGKDMMTLYLNNRPEAKLYEGKGLSIGGTLHQNPFNINTQAGDISAVITKNLPAWADYIRTPPSEIALMENWEQKMEQMIQICTQENVTSILGVPTWTVVLLENILERTGKKNILEIWPNFEVFVHGAVAFQPYRDLFKTKLFPSDQVTYLETYNASEGFFAIQDELSRVGEMLLMLDYGVFYEFIPMEEWEKEQPQTLTLEQVEMDKNYALVISTNSGLWRYKIGDTVKFTSIEPYRIKVSGRTKHFINAFGEEVVIENADVAITEACAMANATIADYTAGPVYMGDGSKGCHEWIIECSKKPDDEKLFIETLDNTLRKVNSDYDAKRFKDMALLLPKVHFVENGTFYHWMSKRGKLGGQNKVPRLSNSREYLDDILLMVKELA</sequence>
<proteinExistence type="predicted"/>
<dbReference type="Proteomes" id="UP000837932">
    <property type="component" value="Unassembled WGS sequence"/>
</dbReference>
<evidence type="ECO:0000259" key="1">
    <source>
        <dbReference type="Pfam" id="PF23571"/>
    </source>
</evidence>
<dbReference type="InterPro" id="IPR055378">
    <property type="entry name" value="GH3_C"/>
</dbReference>
<dbReference type="Pfam" id="PF23572">
    <property type="entry name" value="GH3_C"/>
    <property type="match status" value="1"/>
</dbReference>
<dbReference type="InterPro" id="IPR055377">
    <property type="entry name" value="GH3_M"/>
</dbReference>
<accession>A0ABN8EVF8</accession>
<organism evidence="3 4">
    <name type="scientific">Emticicia aquatica</name>
    <dbReference type="NCBI Taxonomy" id="1681835"/>
    <lineage>
        <taxon>Bacteria</taxon>
        <taxon>Pseudomonadati</taxon>
        <taxon>Bacteroidota</taxon>
        <taxon>Cytophagia</taxon>
        <taxon>Cytophagales</taxon>
        <taxon>Leadbetterellaceae</taxon>
        <taxon>Emticicia</taxon>
    </lineage>
</organism>
<evidence type="ECO:0000313" key="4">
    <source>
        <dbReference type="Proteomes" id="UP000837932"/>
    </source>
</evidence>
<evidence type="ECO:0008006" key="5">
    <source>
        <dbReference type="Google" id="ProtNLM"/>
    </source>
</evidence>
<feature type="domain" description="GH3 middle" evidence="1">
    <location>
        <begin position="298"/>
        <end position="367"/>
    </location>
</feature>
<dbReference type="PANTHER" id="PTHR31901">
    <property type="entry name" value="GH3 DOMAIN-CONTAINING PROTEIN"/>
    <property type="match status" value="1"/>
</dbReference>
<dbReference type="Pfam" id="PF03321">
    <property type="entry name" value="GH3"/>
    <property type="match status" value="1"/>
</dbReference>
<protein>
    <recommendedName>
        <fullName evidence="5">GH3 auxin-responsive promoter</fullName>
    </recommendedName>
</protein>
<dbReference type="PANTHER" id="PTHR31901:SF9">
    <property type="entry name" value="GH3 DOMAIN-CONTAINING PROTEIN"/>
    <property type="match status" value="1"/>
</dbReference>
<dbReference type="RefSeq" id="WP_238807565.1">
    <property type="nucleotide sequence ID" value="NZ_CAKLPY010000002.1"/>
</dbReference>
<dbReference type="EMBL" id="CAKLPY010000002">
    <property type="protein sequence ID" value="CAH0997022.1"/>
    <property type="molecule type" value="Genomic_DNA"/>
</dbReference>
<reference evidence="3" key="1">
    <citation type="submission" date="2021-12" db="EMBL/GenBank/DDBJ databases">
        <authorList>
            <person name="Rodrigo-Torres L."/>
            <person name="Arahal R. D."/>
            <person name="Lucena T."/>
        </authorList>
    </citation>
    <scope>NUCLEOTIDE SEQUENCE</scope>
    <source>
        <strain evidence="3">CECT 8858</strain>
    </source>
</reference>
<comment type="caution">
    <text evidence="3">The sequence shown here is derived from an EMBL/GenBank/DDBJ whole genome shotgun (WGS) entry which is preliminary data.</text>
</comment>
<dbReference type="Pfam" id="PF23571">
    <property type="entry name" value="GH3_M"/>
    <property type="match status" value="1"/>
</dbReference>